<dbReference type="EMBL" id="AP021874">
    <property type="protein sequence ID" value="BBO70195.1"/>
    <property type="molecule type" value="Genomic_DNA"/>
</dbReference>
<dbReference type="RefSeq" id="WP_155318159.1">
    <property type="nucleotide sequence ID" value="NZ_AP021874.1"/>
</dbReference>
<evidence type="ECO:0000256" key="1">
    <source>
        <dbReference type="SAM" id="Phobius"/>
    </source>
</evidence>
<evidence type="ECO:0000313" key="3">
    <source>
        <dbReference type="Proteomes" id="UP000427906"/>
    </source>
</evidence>
<keyword evidence="1" id="KW-0472">Membrane</keyword>
<feature type="transmembrane region" description="Helical" evidence="1">
    <location>
        <begin position="12"/>
        <end position="34"/>
    </location>
</feature>
<accession>A0A5K7YPE4</accession>
<organism evidence="2 3">
    <name type="scientific">Desulfosarcina alkanivorans</name>
    <dbReference type="NCBI Taxonomy" id="571177"/>
    <lineage>
        <taxon>Bacteria</taxon>
        <taxon>Pseudomonadati</taxon>
        <taxon>Thermodesulfobacteriota</taxon>
        <taxon>Desulfobacteria</taxon>
        <taxon>Desulfobacterales</taxon>
        <taxon>Desulfosarcinaceae</taxon>
        <taxon>Desulfosarcina</taxon>
    </lineage>
</organism>
<keyword evidence="1" id="KW-1133">Transmembrane helix</keyword>
<keyword evidence="1" id="KW-0812">Transmembrane</keyword>
<evidence type="ECO:0008006" key="4">
    <source>
        <dbReference type="Google" id="ProtNLM"/>
    </source>
</evidence>
<proteinExistence type="predicted"/>
<dbReference type="KEGG" id="dalk:DSCA_41250"/>
<name>A0A5K7YPE4_9BACT</name>
<sequence length="136" mass="14761">MYGIAAIQQANGWAMAGAGAGIVLIGLGVLSFLISMIPRLTGFFEEKAQPPVEPEAKESRPKAIIPEKMPEDIDAASTIYVSLTKELGESFTLIDLHRKSKELGIPHPHLSINRFRDAGILVSAGEGRFTWKSKSE</sequence>
<dbReference type="AlphaFoldDB" id="A0A5K7YPE4"/>
<dbReference type="OrthoDB" id="5418607at2"/>
<reference evidence="2 3" key="1">
    <citation type="submission" date="2019-11" db="EMBL/GenBank/DDBJ databases">
        <title>Comparative genomics of hydrocarbon-degrading Desulfosarcina strains.</title>
        <authorList>
            <person name="Watanabe M."/>
            <person name="Kojima H."/>
            <person name="Fukui M."/>
        </authorList>
    </citation>
    <scope>NUCLEOTIDE SEQUENCE [LARGE SCALE GENOMIC DNA]</scope>
    <source>
        <strain evidence="2 3">PL12</strain>
    </source>
</reference>
<protein>
    <recommendedName>
        <fullName evidence="4">Oxaloacetate decarboxylase, gamma chain</fullName>
    </recommendedName>
</protein>
<keyword evidence="3" id="KW-1185">Reference proteome</keyword>
<evidence type="ECO:0000313" key="2">
    <source>
        <dbReference type="EMBL" id="BBO70195.1"/>
    </source>
</evidence>
<gene>
    <name evidence="2" type="ORF">DSCA_41250</name>
</gene>
<dbReference type="Proteomes" id="UP000427906">
    <property type="component" value="Chromosome"/>
</dbReference>